<evidence type="ECO:0000313" key="5">
    <source>
        <dbReference type="EMBL" id="CAD7198520.1"/>
    </source>
</evidence>
<keyword evidence="2" id="KW-0768">Sushi</keyword>
<dbReference type="Pfam" id="PF00629">
    <property type="entry name" value="MAM"/>
    <property type="match status" value="1"/>
</dbReference>
<evidence type="ECO:0000259" key="3">
    <source>
        <dbReference type="PROSITE" id="PS50060"/>
    </source>
</evidence>
<organism evidence="5">
    <name type="scientific">Timema douglasi</name>
    <name type="common">Walking stick</name>
    <dbReference type="NCBI Taxonomy" id="61478"/>
    <lineage>
        <taxon>Eukaryota</taxon>
        <taxon>Metazoa</taxon>
        <taxon>Ecdysozoa</taxon>
        <taxon>Arthropoda</taxon>
        <taxon>Hexapoda</taxon>
        <taxon>Insecta</taxon>
        <taxon>Pterygota</taxon>
        <taxon>Neoptera</taxon>
        <taxon>Polyneoptera</taxon>
        <taxon>Phasmatodea</taxon>
        <taxon>Timematodea</taxon>
        <taxon>Timematoidea</taxon>
        <taxon>Timematidae</taxon>
        <taxon>Timema</taxon>
    </lineage>
</organism>
<evidence type="ECO:0000256" key="1">
    <source>
        <dbReference type="ARBA" id="ARBA00023157"/>
    </source>
</evidence>
<dbReference type="Pfam" id="PF00084">
    <property type="entry name" value="Sushi"/>
    <property type="match status" value="2"/>
</dbReference>
<protein>
    <submittedName>
        <fullName evidence="5">Uncharacterized protein</fullName>
    </submittedName>
</protein>
<dbReference type="EMBL" id="OA566223">
    <property type="protein sequence ID" value="CAD7198520.1"/>
    <property type="molecule type" value="Genomic_DNA"/>
</dbReference>
<evidence type="ECO:0000259" key="4">
    <source>
        <dbReference type="PROSITE" id="PS50923"/>
    </source>
</evidence>
<dbReference type="GO" id="GO:0016020">
    <property type="term" value="C:membrane"/>
    <property type="evidence" value="ECO:0007669"/>
    <property type="project" value="InterPro"/>
</dbReference>
<accession>A0A7R8VKY3</accession>
<sequence>MLREHTIQRPSSALLKTTRTFLKTIDCLPLSVPLHLLSRQWELGSQIYKLFHTRTDGNDKYKMVLTRTAFTVHCCPWTNSRQTGLALGRSAILSQGPCPWLALVDHPAHFLQKQLSQSEPTGTKACSDLPGEHGQVCWGIARERSRVFEKRIENQKTVAPKGALLPSWGPGLAAALRGQDSCGIPLLLGFHILQASAGSFPLGYTTHLVTFEQVNVHKKYRSPQPPPPSPIQSCPLFPSPQTDANRVLSKLGSVSYFNVSRGNVDTSLLRRMIKCDRLNFERKAANQKPEFVFATRMKTRVFARACIYVILTLFLQDINAVVTKSRCPTLRLVNGRVRVRSRGRIARFNCFREYQLVGEKYATCIQDQWDIPVPICVRRFDWCEISLLDRPSALTSIDATCTTLKLEGVVLSSLGWSLTHDSLYECADTPVAPPTSRASVWIPILTGCSSRPIETPVGGCWGFEIKSIFVSKAGCPPIPTLEHGIVLESYRGAVIKVICNPGYNIKGNATIYCMGVDWNSTVPVCEAGYSAPELACDFESEDLCGWTQDPHHDFDWRRQSGPTPSGHVGTGPSYDHTLGSGLSGHYMYIESSSPRLENDTARLFSPVFGAHESQDACFSLWYHMYGATTGYLRVYVKPEGVDLRRLTPSFKKYGEHGNQWLRGFFDIDRLDTPFQVNYL</sequence>
<dbReference type="PANTHER" id="PTHR23282:SF142">
    <property type="entry name" value="MAM DOMAIN-CONTAINING PROTEIN"/>
    <property type="match status" value="1"/>
</dbReference>
<comment type="caution">
    <text evidence="2">Lacks conserved residue(s) required for the propagation of feature annotation.</text>
</comment>
<evidence type="ECO:0000256" key="2">
    <source>
        <dbReference type="PROSITE-ProRule" id="PRU00302"/>
    </source>
</evidence>
<gene>
    <name evidence="5" type="ORF">TDIB3V08_LOCUS4799</name>
</gene>
<dbReference type="InterPro" id="IPR035976">
    <property type="entry name" value="Sushi/SCR/CCP_sf"/>
</dbReference>
<feature type="domain" description="Sushi" evidence="4">
    <location>
        <begin position="473"/>
        <end position="527"/>
    </location>
</feature>
<dbReference type="CDD" id="cd00033">
    <property type="entry name" value="CCP"/>
    <property type="match status" value="2"/>
</dbReference>
<name>A0A7R8VKY3_TIMDO</name>
<proteinExistence type="predicted"/>
<dbReference type="SUPFAM" id="SSF49899">
    <property type="entry name" value="Concanavalin A-like lectins/glucanases"/>
    <property type="match status" value="1"/>
</dbReference>
<dbReference type="PANTHER" id="PTHR23282">
    <property type="entry name" value="APICAL ENDOSOMAL GLYCOPROTEIN PRECURSOR"/>
    <property type="match status" value="1"/>
</dbReference>
<dbReference type="SMART" id="SM00032">
    <property type="entry name" value="CCP"/>
    <property type="match status" value="2"/>
</dbReference>
<reference evidence="5" key="1">
    <citation type="submission" date="2020-11" db="EMBL/GenBank/DDBJ databases">
        <authorList>
            <person name="Tran Van P."/>
        </authorList>
    </citation>
    <scope>NUCLEOTIDE SEQUENCE</scope>
</reference>
<dbReference type="InterPro" id="IPR013320">
    <property type="entry name" value="ConA-like_dom_sf"/>
</dbReference>
<dbReference type="SMART" id="SM00137">
    <property type="entry name" value="MAM"/>
    <property type="match status" value="1"/>
</dbReference>
<dbReference type="PROSITE" id="PS50923">
    <property type="entry name" value="SUSHI"/>
    <property type="match status" value="2"/>
</dbReference>
<dbReference type="InterPro" id="IPR051560">
    <property type="entry name" value="MAM_domain-containing"/>
</dbReference>
<feature type="domain" description="Sushi" evidence="4">
    <location>
        <begin position="325"/>
        <end position="378"/>
    </location>
</feature>
<dbReference type="Gene3D" id="2.60.120.200">
    <property type="match status" value="1"/>
</dbReference>
<dbReference type="Gene3D" id="2.10.70.10">
    <property type="entry name" value="Complement Module, domain 1"/>
    <property type="match status" value="2"/>
</dbReference>
<dbReference type="PROSITE" id="PS50060">
    <property type="entry name" value="MAM_2"/>
    <property type="match status" value="1"/>
</dbReference>
<feature type="domain" description="MAM" evidence="3">
    <location>
        <begin position="534"/>
        <end position="679"/>
    </location>
</feature>
<dbReference type="CDD" id="cd06263">
    <property type="entry name" value="MAM"/>
    <property type="match status" value="1"/>
</dbReference>
<dbReference type="SUPFAM" id="SSF57535">
    <property type="entry name" value="Complement control module/SCR domain"/>
    <property type="match status" value="2"/>
</dbReference>
<dbReference type="InterPro" id="IPR000998">
    <property type="entry name" value="MAM_dom"/>
</dbReference>
<keyword evidence="1" id="KW-1015">Disulfide bond</keyword>
<dbReference type="AlphaFoldDB" id="A0A7R8VKY3"/>
<dbReference type="InterPro" id="IPR000436">
    <property type="entry name" value="Sushi_SCR_CCP_dom"/>
</dbReference>